<comment type="caution">
    <text evidence="1">The sequence shown here is derived from an EMBL/GenBank/DDBJ whole genome shotgun (WGS) entry which is preliminary data.</text>
</comment>
<dbReference type="RefSeq" id="WP_270025674.1">
    <property type="nucleotide sequence ID" value="NZ_JAPDDP010000021.1"/>
</dbReference>
<keyword evidence="2" id="KW-1185">Reference proteome</keyword>
<reference evidence="1" key="1">
    <citation type="submission" date="2022-10" db="EMBL/GenBank/DDBJ databases">
        <title>The WGS of Solirubrobacter phytolaccae KCTC 29190.</title>
        <authorList>
            <person name="Jiang Z."/>
        </authorList>
    </citation>
    <scope>NUCLEOTIDE SEQUENCE</scope>
    <source>
        <strain evidence="1">KCTC 29190</strain>
    </source>
</reference>
<sequence>MNTLTVWAFPGPEDAALALGELRELVEDGQVSVTDAALVAWPRGRRTPATRELGAISAPGQMWGGFWGMLLGLVFLTPLAGPAFGAAAGAVAGTLEDFGVADDFVKRIRDHVTPGTSAIFVLTGRASADEVAVRLAGPEVVMLRSELSPEQAEHLRKALADG</sequence>
<name>A0A9X3NAB1_9ACTN</name>
<dbReference type="EMBL" id="JAPDDP010000021">
    <property type="protein sequence ID" value="MDA0181359.1"/>
    <property type="molecule type" value="Genomic_DNA"/>
</dbReference>
<protein>
    <submittedName>
        <fullName evidence="1">DUF1269 domain-containing protein</fullName>
    </submittedName>
</protein>
<dbReference type="Pfam" id="PF06897">
    <property type="entry name" value="DUF1269"/>
    <property type="match status" value="1"/>
</dbReference>
<proteinExistence type="predicted"/>
<dbReference type="InterPro" id="IPR009200">
    <property type="entry name" value="DUF1269_membrane"/>
</dbReference>
<organism evidence="1 2">
    <name type="scientific">Solirubrobacter phytolaccae</name>
    <dbReference type="NCBI Taxonomy" id="1404360"/>
    <lineage>
        <taxon>Bacteria</taxon>
        <taxon>Bacillati</taxon>
        <taxon>Actinomycetota</taxon>
        <taxon>Thermoleophilia</taxon>
        <taxon>Solirubrobacterales</taxon>
        <taxon>Solirubrobacteraceae</taxon>
        <taxon>Solirubrobacter</taxon>
    </lineage>
</organism>
<evidence type="ECO:0000313" key="1">
    <source>
        <dbReference type="EMBL" id="MDA0181359.1"/>
    </source>
</evidence>
<dbReference type="Proteomes" id="UP001147653">
    <property type="component" value="Unassembled WGS sequence"/>
</dbReference>
<dbReference type="AlphaFoldDB" id="A0A9X3NAB1"/>
<gene>
    <name evidence="1" type="ORF">OJ997_13720</name>
</gene>
<accession>A0A9X3NAB1</accession>
<evidence type="ECO:0000313" key="2">
    <source>
        <dbReference type="Proteomes" id="UP001147653"/>
    </source>
</evidence>